<evidence type="ECO:0000313" key="1">
    <source>
        <dbReference type="EMBL" id="CAK9015070.1"/>
    </source>
</evidence>
<name>A0ABP0JKX0_9DINO</name>
<gene>
    <name evidence="1" type="ORF">SCF082_LOCUS12598</name>
</gene>
<dbReference type="Gene3D" id="3.30.470.20">
    <property type="entry name" value="ATP-grasp fold, B domain"/>
    <property type="match status" value="3"/>
</dbReference>
<dbReference type="Gene3D" id="3.30.1490.20">
    <property type="entry name" value="ATP-grasp fold, A domain"/>
    <property type="match status" value="1"/>
</dbReference>
<dbReference type="PANTHER" id="PTHR21621:SF0">
    <property type="entry name" value="BETA-CITRYLGLUTAMATE SYNTHASE B-RELATED"/>
    <property type="match status" value="1"/>
</dbReference>
<evidence type="ECO:0000313" key="2">
    <source>
        <dbReference type="Proteomes" id="UP001642464"/>
    </source>
</evidence>
<dbReference type="Pfam" id="PF08443">
    <property type="entry name" value="RimK"/>
    <property type="match status" value="1"/>
</dbReference>
<keyword evidence="2" id="KW-1185">Reference proteome</keyword>
<dbReference type="InterPro" id="IPR013815">
    <property type="entry name" value="ATP_grasp_subdomain_1"/>
</dbReference>
<dbReference type="SUPFAM" id="SSF56059">
    <property type="entry name" value="Glutathione synthetase ATP-binding domain-like"/>
    <property type="match status" value="2"/>
</dbReference>
<protein>
    <submittedName>
        <fullName evidence="1">ATP-grasp domain-containing protein</fullName>
    </submittedName>
</protein>
<dbReference type="Proteomes" id="UP001642464">
    <property type="component" value="Unassembled WGS sequence"/>
</dbReference>
<reference evidence="1 2" key="1">
    <citation type="submission" date="2024-02" db="EMBL/GenBank/DDBJ databases">
        <authorList>
            <person name="Chen Y."/>
            <person name="Shah S."/>
            <person name="Dougan E. K."/>
            <person name="Thang M."/>
            <person name="Chan C."/>
        </authorList>
    </citation>
    <scope>NUCLEOTIDE SEQUENCE [LARGE SCALE GENOMIC DNA]</scope>
</reference>
<proteinExistence type="predicted"/>
<dbReference type="InterPro" id="IPR011761">
    <property type="entry name" value="ATP-grasp"/>
</dbReference>
<comment type="caution">
    <text evidence="1">The sequence shown here is derived from an EMBL/GenBank/DDBJ whole genome shotgun (WGS) entry which is preliminary data.</text>
</comment>
<dbReference type="InterPro" id="IPR013651">
    <property type="entry name" value="ATP-grasp_RimK-type"/>
</dbReference>
<dbReference type="EMBL" id="CAXAMM010007702">
    <property type="protein sequence ID" value="CAK9015070.1"/>
    <property type="molecule type" value="Genomic_DNA"/>
</dbReference>
<organism evidence="1 2">
    <name type="scientific">Durusdinium trenchii</name>
    <dbReference type="NCBI Taxonomy" id="1381693"/>
    <lineage>
        <taxon>Eukaryota</taxon>
        <taxon>Sar</taxon>
        <taxon>Alveolata</taxon>
        <taxon>Dinophyceae</taxon>
        <taxon>Suessiales</taxon>
        <taxon>Symbiodiniaceae</taxon>
        <taxon>Durusdinium</taxon>
    </lineage>
</organism>
<sequence>MAETRRVRHRRMIVLWMGVLVAALATRNRGSSTKPAFSRLTQTPGGTPYEKLWENGVRSLGEYDRESRTLFCGSYATKGMTAPANSNLVSDTIKDKKMCEEILKLAGFPFLESILWATQEAKSMKNRLPWRDLAEETIGQFGLPMVVKPVRGSGGNDVKLARTKEELFKNCKDLAGKPQQFALLFQPYFNASSEVRVIVGTRVRNNATGLKVEPVVLGVVKKTLPKVTGDGSSTILELIDSMDMNAGIEHMREEFKKHMQCQGMLDMIPGEGTDVAVYWKFNQVQGGAAVPMDLLADGWESLTQLALKAAREVTLGIGSVDILVSEEGDARIVEMNEYVLTDLMDILPEETFNKTIADQIRVALQINEEMYRLAGEVTQKEVQKMTYDKQQPMNAEVESQKERTYEEKSRNQVAILKGIAKKHNMDLTLLSQGFVQFFKDISGMSMQRNLKQHGSLNTPATSDVTSDKVRTANLLEKAGLPVVPHKEPLLEEDFDAALAEIESLQEGDPQGRVVIKGRYGSGGISCRLCYEPLKVSDALLELHNPCVSPFIKEVVKEFRVFTNGGVVAAIYAKEFPYVVGDGDKTVNQLLDEYCEKRVGAFRYKDKLKKELRNASDIPEKCEQVPLTWKLNLAYGCEVSQVSLGEEPKVEELAASASKTLQVSGAVDILQLANGSFVVMEVNSNPGVDNLIRLNTPVAEFVLELRVLIDQRIRQMWLPSAIKKRARK</sequence>
<accession>A0ABP0JKX0</accession>
<dbReference type="PANTHER" id="PTHR21621">
    <property type="entry name" value="RIBOSOMAL PROTEIN S6 MODIFICATION PROTEIN"/>
    <property type="match status" value="1"/>
</dbReference>
<dbReference type="PROSITE" id="PS50975">
    <property type="entry name" value="ATP_GRASP"/>
    <property type="match status" value="1"/>
</dbReference>